<proteinExistence type="predicted"/>
<dbReference type="Proteomes" id="UP000266273">
    <property type="component" value="Unassembled WGS sequence"/>
</dbReference>
<keyword evidence="3" id="KW-1185">Reference proteome</keyword>
<evidence type="ECO:0000313" key="2">
    <source>
        <dbReference type="EMBL" id="RIA55299.1"/>
    </source>
</evidence>
<accession>A0A397Q4F9</accession>
<evidence type="ECO:0000313" key="3">
    <source>
        <dbReference type="Proteomes" id="UP000266273"/>
    </source>
</evidence>
<feature type="signal peptide" evidence="1">
    <location>
        <begin position="1"/>
        <end position="21"/>
    </location>
</feature>
<comment type="caution">
    <text evidence="2">The sequence shown here is derived from an EMBL/GenBank/DDBJ whole genome shotgun (WGS) entry which is preliminary data.</text>
</comment>
<sequence length="41" mass="4229">MKGIVTILVAMMVFGATATHADLPKGPPAKNMLTAPCQECA</sequence>
<keyword evidence="1" id="KW-0732">Signal</keyword>
<protein>
    <submittedName>
        <fullName evidence="2">Uncharacterized protein</fullName>
    </submittedName>
</protein>
<feature type="chain" id="PRO_5017229210" evidence="1">
    <location>
        <begin position="22"/>
        <end position="41"/>
    </location>
</feature>
<organism evidence="2 3">
    <name type="scientific">Dichotomicrobium thermohalophilum</name>
    <dbReference type="NCBI Taxonomy" id="933063"/>
    <lineage>
        <taxon>Bacteria</taxon>
        <taxon>Pseudomonadati</taxon>
        <taxon>Pseudomonadota</taxon>
        <taxon>Alphaproteobacteria</taxon>
        <taxon>Hyphomicrobiales</taxon>
        <taxon>Hyphomicrobiaceae</taxon>
        <taxon>Dichotomicrobium</taxon>
    </lineage>
</organism>
<dbReference type="EMBL" id="QXDF01000001">
    <property type="protein sequence ID" value="RIA55299.1"/>
    <property type="molecule type" value="Genomic_DNA"/>
</dbReference>
<evidence type="ECO:0000256" key="1">
    <source>
        <dbReference type="SAM" id="SignalP"/>
    </source>
</evidence>
<dbReference type="AlphaFoldDB" id="A0A397Q4F9"/>
<name>A0A397Q4F9_9HYPH</name>
<gene>
    <name evidence="2" type="ORF">BXY53_0360</name>
</gene>
<reference evidence="2 3" key="1">
    <citation type="submission" date="2018-08" db="EMBL/GenBank/DDBJ databases">
        <title>Genomic Encyclopedia of Archaeal and Bacterial Type Strains, Phase II (KMG-II): from individual species to whole genera.</title>
        <authorList>
            <person name="Goeker M."/>
        </authorList>
    </citation>
    <scope>NUCLEOTIDE SEQUENCE [LARGE SCALE GENOMIC DNA]</scope>
    <source>
        <strain evidence="2 3">DSM 5002</strain>
    </source>
</reference>